<dbReference type="Proteomes" id="UP000267464">
    <property type="component" value="Unassembled WGS sequence"/>
</dbReference>
<comment type="caution">
    <text evidence="2">The sequence shown here is derived from an EMBL/GenBank/DDBJ whole genome shotgun (WGS) entry which is preliminary data.</text>
</comment>
<keyword evidence="3" id="KW-1185">Reference proteome</keyword>
<dbReference type="AlphaFoldDB" id="A0A3N7JRX4"/>
<proteinExistence type="predicted"/>
<feature type="compositionally biased region" description="Basic and acidic residues" evidence="1">
    <location>
        <begin position="216"/>
        <end position="227"/>
    </location>
</feature>
<accession>A0A3N7JRX4</accession>
<evidence type="ECO:0000256" key="1">
    <source>
        <dbReference type="SAM" id="MobiDB-lite"/>
    </source>
</evidence>
<feature type="region of interest" description="Disordered" evidence="1">
    <location>
        <begin position="216"/>
        <end position="242"/>
    </location>
</feature>
<name>A0A3N7JRX4_9BURK</name>
<reference evidence="2 3" key="1">
    <citation type="submission" date="2018-08" db="EMBL/GenBank/DDBJ databases">
        <authorList>
            <person name="Khan S.A."/>
            <person name="Jeon C.O."/>
            <person name="Chun B.H."/>
            <person name="Jeong S.E."/>
        </authorList>
    </citation>
    <scope>NUCLEOTIDE SEQUENCE [LARGE SCALE GENOMIC DNA]</scope>
    <source>
        <strain evidence="2 3">S-16</strain>
    </source>
</reference>
<organism evidence="2 3">
    <name type="scientific">Piscinibacter terrae</name>
    <dbReference type="NCBI Taxonomy" id="2496871"/>
    <lineage>
        <taxon>Bacteria</taxon>
        <taxon>Pseudomonadati</taxon>
        <taxon>Pseudomonadota</taxon>
        <taxon>Betaproteobacteria</taxon>
        <taxon>Burkholderiales</taxon>
        <taxon>Sphaerotilaceae</taxon>
        <taxon>Piscinibacter</taxon>
    </lineage>
</organism>
<sequence>MLLFQSQGQGAQDIKFDLGKNITETARNSGVPKFQTRNVAGLVSYAVDSIPSQLPVRYVRPGYEITWQPVFALTLYADKDVDASLPVQSVDLQLARHLKTHEAAKAFVEQTIAQFMRGKWHRYHEPEWTTLLTGRSSTLDESGHLANPLRNVDPAYQIPMEDWLVAAPRGIIWQWAGDGVLATLTVADMTGSNGSPAYDVDLEFDVLAVKLKRDADNEAQRRKEGDAKGWNSTARYEADKKAAQVRNRVLEENAVKRGDAVVKAP</sequence>
<protein>
    <submittedName>
        <fullName evidence="2">Uncharacterized protein</fullName>
    </submittedName>
</protein>
<gene>
    <name evidence="2" type="ORF">DZC73_16630</name>
</gene>
<dbReference type="EMBL" id="QUSW01000004">
    <property type="protein sequence ID" value="RQP23749.1"/>
    <property type="molecule type" value="Genomic_DNA"/>
</dbReference>
<evidence type="ECO:0000313" key="2">
    <source>
        <dbReference type="EMBL" id="RQP23749.1"/>
    </source>
</evidence>
<evidence type="ECO:0000313" key="3">
    <source>
        <dbReference type="Proteomes" id="UP000267464"/>
    </source>
</evidence>
<reference evidence="2 3" key="2">
    <citation type="submission" date="2018-12" db="EMBL/GenBank/DDBJ databases">
        <title>Rhizobacter gummiphilus sp. nov., a rubber-degrading bacterium isolated from the soil of a botanical garden in Japan.</title>
        <authorList>
            <person name="Shunsuke S.S."/>
        </authorList>
    </citation>
    <scope>NUCLEOTIDE SEQUENCE [LARGE SCALE GENOMIC DNA]</scope>
    <source>
        <strain evidence="2 3">S-16</strain>
    </source>
</reference>